<dbReference type="EMBL" id="ML004432">
    <property type="protein sequence ID" value="RKP32374.1"/>
    <property type="molecule type" value="Genomic_DNA"/>
</dbReference>
<reference evidence="3" key="1">
    <citation type="journal article" date="2018" name="Nat. Microbiol.">
        <title>Leveraging single-cell genomics to expand the fungal tree of life.</title>
        <authorList>
            <person name="Ahrendt S.R."/>
            <person name="Quandt C.A."/>
            <person name="Ciobanu D."/>
            <person name="Clum A."/>
            <person name="Salamov A."/>
            <person name="Andreopoulos B."/>
            <person name="Cheng J.F."/>
            <person name="Woyke T."/>
            <person name="Pelin A."/>
            <person name="Henrissat B."/>
            <person name="Reynolds N.K."/>
            <person name="Benny G.L."/>
            <person name="Smith M.E."/>
            <person name="James T.Y."/>
            <person name="Grigoriev I.V."/>
        </authorList>
    </citation>
    <scope>NUCLEOTIDE SEQUENCE [LARGE SCALE GENOMIC DNA]</scope>
    <source>
        <strain evidence="3">Baker2002</strain>
    </source>
</reference>
<organism evidence="2 3">
    <name type="scientific">Metschnikowia bicuspidata</name>
    <dbReference type="NCBI Taxonomy" id="27322"/>
    <lineage>
        <taxon>Eukaryota</taxon>
        <taxon>Fungi</taxon>
        <taxon>Dikarya</taxon>
        <taxon>Ascomycota</taxon>
        <taxon>Saccharomycotina</taxon>
        <taxon>Pichiomycetes</taxon>
        <taxon>Metschnikowiaceae</taxon>
        <taxon>Metschnikowia</taxon>
    </lineage>
</organism>
<name>A0A4P9ZGZ2_9ASCO</name>
<dbReference type="AlphaFoldDB" id="A0A4P9ZGZ2"/>
<evidence type="ECO:0000313" key="3">
    <source>
        <dbReference type="Proteomes" id="UP000268321"/>
    </source>
</evidence>
<feature type="region of interest" description="Disordered" evidence="1">
    <location>
        <begin position="21"/>
        <end position="44"/>
    </location>
</feature>
<evidence type="ECO:0000256" key="1">
    <source>
        <dbReference type="SAM" id="MobiDB-lite"/>
    </source>
</evidence>
<gene>
    <name evidence="2" type="ORF">METBISCDRAFT_21641</name>
</gene>
<keyword evidence="3" id="KW-1185">Reference proteome</keyword>
<proteinExistence type="predicted"/>
<evidence type="ECO:0000313" key="2">
    <source>
        <dbReference type="EMBL" id="RKP32374.1"/>
    </source>
</evidence>
<accession>A0A4P9ZGZ2</accession>
<protein>
    <submittedName>
        <fullName evidence="2">Uncharacterized protein</fullName>
    </submittedName>
</protein>
<dbReference type="Gene3D" id="1.20.5.170">
    <property type="match status" value="1"/>
</dbReference>
<dbReference type="Proteomes" id="UP000268321">
    <property type="component" value="Unassembled WGS sequence"/>
</dbReference>
<sequence length="157" mass="18467">MTETASLSLQERLEAARRSYQEIKRKRAEQSQITHGDSGEDGSDIVATLRARNQELEEEIKKLNETIEQQKATIKKLRNETSELKLDRMDLDDRIAELESQMNQMQPEAHEQLKMRESTNYISGNAEETVDFKERLMKWKNWQVDIRLWNTATRAEL</sequence>
<dbReference type="OrthoDB" id="4096998at2759"/>